<feature type="chain" id="PRO_5015435719" evidence="1">
    <location>
        <begin position="22"/>
        <end position="249"/>
    </location>
</feature>
<evidence type="ECO:0000256" key="1">
    <source>
        <dbReference type="SAM" id="SignalP"/>
    </source>
</evidence>
<dbReference type="NCBIfam" id="TIGR04219">
    <property type="entry name" value="OMP_w_GlyGly"/>
    <property type="match status" value="1"/>
</dbReference>
<dbReference type="RefSeq" id="WP_065995530.1">
    <property type="nucleotide sequence ID" value="NZ_CP029397.2"/>
</dbReference>
<feature type="signal peptide" evidence="1">
    <location>
        <begin position="1"/>
        <end position="21"/>
    </location>
</feature>
<dbReference type="AlphaFoldDB" id="A0A2S2F9L0"/>
<dbReference type="STRING" id="1871111.GCA_001704615_02485"/>
<dbReference type="EMBL" id="CP029397">
    <property type="protein sequence ID" value="AWL27568.1"/>
    <property type="molecule type" value="Genomic_DNA"/>
</dbReference>
<gene>
    <name evidence="2" type="ORF">DJ533_02625</name>
</gene>
<protein>
    <submittedName>
        <fullName evidence="2">TIGR04219 family outer membrane beta-barrel protein</fullName>
    </submittedName>
</protein>
<accession>A0A2S2F9L0</accession>
<dbReference type="KEGG" id="adv:DJ533_02625"/>
<proteinExistence type="predicted"/>
<dbReference type="InterPro" id="IPR026387">
    <property type="entry name" value="OMP_w_GlyGly"/>
</dbReference>
<dbReference type="OrthoDB" id="6708408at2"/>
<reference evidence="2" key="1">
    <citation type="submission" date="2019-08" db="EMBL/GenBank/DDBJ databases">
        <title>The complete genome of Acinetobacter defluvii strain WCHAD010030.</title>
        <authorList>
            <person name="Hu Y."/>
            <person name="Qin J."/>
            <person name="Feng Y."/>
            <person name="Zong Z."/>
        </authorList>
    </citation>
    <scope>NUCLEOTIDE SEQUENCE</scope>
    <source>
        <strain evidence="2">WCHA30</strain>
    </source>
</reference>
<evidence type="ECO:0000313" key="2">
    <source>
        <dbReference type="EMBL" id="AWL27568.1"/>
    </source>
</evidence>
<organism evidence="2 3">
    <name type="scientific">Acinetobacter defluvii</name>
    <dbReference type="NCBI Taxonomy" id="1871111"/>
    <lineage>
        <taxon>Bacteria</taxon>
        <taxon>Pseudomonadati</taxon>
        <taxon>Pseudomonadota</taxon>
        <taxon>Gammaproteobacteria</taxon>
        <taxon>Moraxellales</taxon>
        <taxon>Moraxellaceae</taxon>
        <taxon>Acinetobacter</taxon>
    </lineage>
</organism>
<sequence>MKLKQLSIFVAILGLSSFAQADFIGLKGDISYWNVDGTSQIKYPTSSMSNSGNDLLLDPYAGLNLKNDLDTKGAVQISAAFEHPVPIIPNVKVKYTKLDIDTETNTAPEKLEKTEINLDHTDLILYYEILDNIIKADIGVGATRLNGDVKQFGTSVDVDEYSPIIYAEVGGKLPFTGLSAKAEATYTNVNDVKITDAQAEVQYNFVQSMLLDLGAKVGYRVMNIELDDIDKRDMKFEFKGPYIGLDAHF</sequence>
<keyword evidence="3" id="KW-1185">Reference proteome</keyword>
<evidence type="ECO:0000313" key="3">
    <source>
        <dbReference type="Proteomes" id="UP000245977"/>
    </source>
</evidence>
<dbReference type="Proteomes" id="UP000245977">
    <property type="component" value="Chromosome"/>
</dbReference>
<name>A0A2S2F9L0_9GAMM</name>
<keyword evidence="1" id="KW-0732">Signal</keyword>